<sequence>MRTLLADCAPSVPSTSSGYPGVHSLNNTTVSSGGGGVNGSIQESSPSHNSSAEITNSTANNSSFGSRPLTISKGKVAKTTGEAEDDIHICMMCLRAIMNNKQGFQQVFADTEAIYCIVRSILHQNLRTKTLVIQMLSSICMVQGGQEIVSDAFDRFEKDFREPRRFWTLMQFVRSPPEFHVEFLSSAVQFFDYFVNNVDELNFRVHLQYEMTLLGLDKYIELMADCESDELQERMINYQNSAIDVAQLLEDSNQKTELIEEREVLKSRLSHANERVQEVEAKWITDKAALDRRLLDLVMERERMEKEHVEQKGTWTKTMNEKDRQAREERKRLEQKIGELEAIQKQMQAGLQVQQAAAQAQKSPPTPPPPAPGPHRERSSSKDPRPAPPPVSSIPPPPPIAGLIAANGSNVPIPPPPPPPMGSSGGGGIPPPPPPPPPPGGFGGPPPPPPPPGMMAPPSNDAKNTVFEKLNDELIIEKIDFSRLEEMFKMTPVGLAEPRNEQTAMGQVSPGSASSGGATTARKNTLLDAKRFQNVAITRRKVAMDAKSIMAAVHQLDLTSLSAEKVDILSRILPTDEERKTYSEKKTEEGSMENLSEEDHFVAALCEIERLEHKLTVMRVMAEFDESANLLDPQLTHVTAASKCAREAQEFHGILEVILAFGNYMNSGKRGGAYGFKLSSLDSLAILKSPTDRSLTLLHMIVAEIEQNLPHLKNFSQQLKFVDKATSVQWDSISSDMKDLETGFKMAEKEKALKGNDSPDSLNQFISTRKQKMTELEQSFQLAKSSFKECCEFYGENEKSTSPNVFFQKLAHFVQNYNKCRQENETKAALERRQKEEQERRARVASSKSSVSSEQDQLMMELAEKVGGLGGGRRQRAKIDSTRMDHGDFEKLMNGLKHTGGTTPNRRKMSKSPSPAPRSSAPPPPVAPKTRVVSVERDRQ</sequence>
<dbReference type="eggNOG" id="KOG1923">
    <property type="taxonomic scope" value="Eukaryota"/>
</dbReference>
<name>A0A1I7UWY1_9PELO</name>
<dbReference type="Pfam" id="PF02181">
    <property type="entry name" value="FH2"/>
    <property type="match status" value="1"/>
</dbReference>
<dbReference type="GO" id="GO:0030866">
    <property type="term" value="P:cortical actin cytoskeleton organization"/>
    <property type="evidence" value="ECO:0007669"/>
    <property type="project" value="TreeGrafter"/>
</dbReference>
<dbReference type="InterPro" id="IPR014768">
    <property type="entry name" value="GBD/FH3_dom"/>
</dbReference>
<dbReference type="Proteomes" id="UP000095282">
    <property type="component" value="Unplaced"/>
</dbReference>
<dbReference type="SMART" id="SM00498">
    <property type="entry name" value="FH2"/>
    <property type="match status" value="1"/>
</dbReference>
<feature type="compositionally biased region" description="Low complexity" evidence="2">
    <location>
        <begin position="844"/>
        <end position="853"/>
    </location>
</feature>
<dbReference type="SUPFAM" id="SSF48371">
    <property type="entry name" value="ARM repeat"/>
    <property type="match status" value="1"/>
</dbReference>
<evidence type="ECO:0000313" key="5">
    <source>
        <dbReference type="Proteomes" id="UP000095282"/>
    </source>
</evidence>
<dbReference type="Gene3D" id="1.20.58.2220">
    <property type="entry name" value="Formin, FH2 domain"/>
    <property type="match status" value="1"/>
</dbReference>
<dbReference type="PROSITE" id="PS51444">
    <property type="entry name" value="FH2"/>
    <property type="match status" value="1"/>
</dbReference>
<feature type="region of interest" description="Disordered" evidence="2">
    <location>
        <begin position="1"/>
        <end position="66"/>
    </location>
</feature>
<evidence type="ECO:0000313" key="6">
    <source>
        <dbReference type="WBParaSite" id="Csp11.Scaffold630.g20163.t1"/>
    </source>
</evidence>
<accession>A0A1I7UWY1</accession>
<dbReference type="PANTHER" id="PTHR45857:SF4">
    <property type="entry name" value="FORMIN-LIKE PROTEIN"/>
    <property type="match status" value="1"/>
</dbReference>
<dbReference type="AlphaFoldDB" id="A0A1I7UWY1"/>
<dbReference type="WBParaSite" id="Csp11.Scaffold630.g20163.t1">
    <property type="protein sequence ID" value="Csp11.Scaffold630.g20163.t1"/>
    <property type="gene ID" value="Csp11.Scaffold630.g20163"/>
</dbReference>
<dbReference type="GO" id="GO:0005829">
    <property type="term" value="C:cytosol"/>
    <property type="evidence" value="ECO:0007669"/>
    <property type="project" value="TreeGrafter"/>
</dbReference>
<feature type="compositionally biased region" description="Basic and acidic residues" evidence="2">
    <location>
        <begin position="831"/>
        <end position="842"/>
    </location>
</feature>
<organism evidence="5 6">
    <name type="scientific">Caenorhabditis tropicalis</name>
    <dbReference type="NCBI Taxonomy" id="1561998"/>
    <lineage>
        <taxon>Eukaryota</taxon>
        <taxon>Metazoa</taxon>
        <taxon>Ecdysozoa</taxon>
        <taxon>Nematoda</taxon>
        <taxon>Chromadorea</taxon>
        <taxon>Rhabditida</taxon>
        <taxon>Rhabditina</taxon>
        <taxon>Rhabditomorpha</taxon>
        <taxon>Rhabditoidea</taxon>
        <taxon>Rhabditidae</taxon>
        <taxon>Peloderinae</taxon>
        <taxon>Caenorhabditis</taxon>
    </lineage>
</organism>
<protein>
    <submittedName>
        <fullName evidence="6">FH2 domain-containing protein</fullName>
    </submittedName>
</protein>
<dbReference type="SUPFAM" id="SSF101447">
    <property type="entry name" value="Formin homology 2 domain (FH2 domain)"/>
    <property type="match status" value="1"/>
</dbReference>
<dbReference type="InterPro" id="IPR043592">
    <property type="entry name" value="FMNL_animal"/>
</dbReference>
<dbReference type="SMART" id="SM01139">
    <property type="entry name" value="Drf_FH3"/>
    <property type="match status" value="1"/>
</dbReference>
<dbReference type="InterPro" id="IPR042201">
    <property type="entry name" value="FH2_Formin_sf"/>
</dbReference>
<feature type="compositionally biased region" description="Pro residues" evidence="2">
    <location>
        <begin position="914"/>
        <end position="927"/>
    </location>
</feature>
<dbReference type="GO" id="GO:0051015">
    <property type="term" value="F:actin filament binding"/>
    <property type="evidence" value="ECO:0007669"/>
    <property type="project" value="TreeGrafter"/>
</dbReference>
<feature type="compositionally biased region" description="Polar residues" evidence="2">
    <location>
        <begin position="41"/>
        <end position="65"/>
    </location>
</feature>
<dbReference type="Pfam" id="PF06371">
    <property type="entry name" value="Drf_GBD"/>
    <property type="match status" value="1"/>
</dbReference>
<dbReference type="GO" id="GO:0008360">
    <property type="term" value="P:regulation of cell shape"/>
    <property type="evidence" value="ECO:0007669"/>
    <property type="project" value="TreeGrafter"/>
</dbReference>
<dbReference type="InterPro" id="IPR010473">
    <property type="entry name" value="GTPase-bd"/>
</dbReference>
<dbReference type="InterPro" id="IPR010472">
    <property type="entry name" value="FH3_dom"/>
</dbReference>
<dbReference type="GO" id="GO:0016477">
    <property type="term" value="P:cell migration"/>
    <property type="evidence" value="ECO:0007669"/>
    <property type="project" value="TreeGrafter"/>
</dbReference>
<feature type="compositionally biased region" description="Basic and acidic residues" evidence="2">
    <location>
        <begin position="374"/>
        <end position="385"/>
    </location>
</feature>
<feature type="region of interest" description="Disordered" evidence="2">
    <location>
        <begin position="831"/>
        <end position="940"/>
    </location>
</feature>
<dbReference type="STRING" id="1561998.A0A1I7UWY1"/>
<feature type="region of interest" description="Disordered" evidence="2">
    <location>
        <begin position="348"/>
        <end position="463"/>
    </location>
</feature>
<feature type="compositionally biased region" description="Basic and acidic residues" evidence="2">
    <location>
        <begin position="319"/>
        <end position="331"/>
    </location>
</feature>
<evidence type="ECO:0000259" key="3">
    <source>
        <dbReference type="PROSITE" id="PS51232"/>
    </source>
</evidence>
<dbReference type="InterPro" id="IPR011989">
    <property type="entry name" value="ARM-like"/>
</dbReference>
<proteinExistence type="inferred from homology"/>
<feature type="domain" description="FH2" evidence="4">
    <location>
        <begin position="439"/>
        <end position="843"/>
    </location>
</feature>
<feature type="compositionally biased region" description="Pro residues" evidence="2">
    <location>
        <begin position="386"/>
        <end position="400"/>
    </location>
</feature>
<feature type="compositionally biased region" description="Low complexity" evidence="2">
    <location>
        <begin position="348"/>
        <end position="363"/>
    </location>
</feature>
<dbReference type="Gene3D" id="1.25.10.10">
    <property type="entry name" value="Leucine-rich Repeat Variant"/>
    <property type="match status" value="1"/>
</dbReference>
<feature type="compositionally biased region" description="Pro residues" evidence="2">
    <location>
        <begin position="412"/>
        <end position="421"/>
    </location>
</feature>
<evidence type="ECO:0000256" key="1">
    <source>
        <dbReference type="ARBA" id="ARBA00023449"/>
    </source>
</evidence>
<dbReference type="InterPro" id="IPR016024">
    <property type="entry name" value="ARM-type_fold"/>
</dbReference>
<feature type="compositionally biased region" description="Pro residues" evidence="2">
    <location>
        <begin position="429"/>
        <end position="455"/>
    </location>
</feature>
<feature type="compositionally biased region" description="Pro residues" evidence="2">
    <location>
        <begin position="364"/>
        <end position="373"/>
    </location>
</feature>
<keyword evidence="5" id="KW-1185">Reference proteome</keyword>
<dbReference type="SMART" id="SM01140">
    <property type="entry name" value="Drf_GBD"/>
    <property type="match status" value="1"/>
</dbReference>
<dbReference type="InterPro" id="IPR015425">
    <property type="entry name" value="FH2_Formin"/>
</dbReference>
<dbReference type="Pfam" id="PF06367">
    <property type="entry name" value="Drf_FH3"/>
    <property type="match status" value="1"/>
</dbReference>
<dbReference type="GO" id="GO:0031267">
    <property type="term" value="F:small GTPase binding"/>
    <property type="evidence" value="ECO:0007669"/>
    <property type="project" value="InterPro"/>
</dbReference>
<evidence type="ECO:0000259" key="4">
    <source>
        <dbReference type="PROSITE" id="PS51444"/>
    </source>
</evidence>
<dbReference type="PROSITE" id="PS51232">
    <property type="entry name" value="GBD_FH3"/>
    <property type="match status" value="1"/>
</dbReference>
<dbReference type="PANTHER" id="PTHR45857">
    <property type="entry name" value="FORMIN-LIKE PROTEIN"/>
    <property type="match status" value="1"/>
</dbReference>
<feature type="region of interest" description="Disordered" evidence="2">
    <location>
        <begin position="308"/>
        <end position="331"/>
    </location>
</feature>
<comment type="similarity">
    <text evidence="1">Belongs to the formin homology family.</text>
</comment>
<feature type="domain" description="GBD/FH3" evidence="3">
    <location>
        <begin position="1"/>
        <end position="333"/>
    </location>
</feature>
<evidence type="ECO:0000256" key="2">
    <source>
        <dbReference type="SAM" id="MobiDB-lite"/>
    </source>
</evidence>
<reference evidence="6" key="1">
    <citation type="submission" date="2016-11" db="UniProtKB">
        <authorList>
            <consortium name="WormBaseParasite"/>
        </authorList>
    </citation>
    <scope>IDENTIFICATION</scope>
</reference>
<feature type="compositionally biased region" description="Basic and acidic residues" evidence="2">
    <location>
        <begin position="877"/>
        <end position="891"/>
    </location>
</feature>